<evidence type="ECO:0000259" key="2">
    <source>
        <dbReference type="PROSITE" id="PS50043"/>
    </source>
</evidence>
<dbReference type="Proteomes" id="UP000229378">
    <property type="component" value="Unassembled WGS sequence"/>
</dbReference>
<dbReference type="Pfam" id="PF00196">
    <property type="entry name" value="GerE"/>
    <property type="match status" value="1"/>
</dbReference>
<dbReference type="Pfam" id="PF08448">
    <property type="entry name" value="PAS_4"/>
    <property type="match status" value="1"/>
</dbReference>
<dbReference type="GO" id="GO:0006355">
    <property type="term" value="P:regulation of DNA-templated transcription"/>
    <property type="evidence" value="ECO:0007669"/>
    <property type="project" value="InterPro"/>
</dbReference>
<feature type="domain" description="HTH luxR-type" evidence="2">
    <location>
        <begin position="143"/>
        <end position="209"/>
    </location>
</feature>
<dbReference type="InterPro" id="IPR036388">
    <property type="entry name" value="WH-like_DNA-bd_sf"/>
</dbReference>
<evidence type="ECO:0000313" key="3">
    <source>
        <dbReference type="EMBL" id="PHZ29106.1"/>
    </source>
</evidence>
<sequence>MKEDISQTLNVLIRFWAQSSEPWGVKDNKSQFIYANKKYHQLLALPDGFSVEGRLDGELPASTSEFQTEFQAHDRKVELLKDRLTSLEIHAFEGNAYMQPWFFDKCPIIDEDGVSVGTIFHGRTVDNMALSHLSKIQIPTSLVFTPPSTLFSNREWEVLFYLLHAYPSTEIANRLYLSTRTVCNIIQSIYRKAGVSSKQQIIEYCDAKNINNYIPQSFFKHTGSFLFMPKKSNVD</sequence>
<dbReference type="SUPFAM" id="SSF46894">
    <property type="entry name" value="C-terminal effector domain of the bipartite response regulators"/>
    <property type="match status" value="1"/>
</dbReference>
<proteinExistence type="predicted"/>
<gene>
    <name evidence="3" type="ORF">CS533_03750</name>
</gene>
<dbReference type="Gene3D" id="1.10.10.10">
    <property type="entry name" value="Winged helix-like DNA-binding domain superfamily/Winged helix DNA-binding domain"/>
    <property type="match status" value="1"/>
</dbReference>
<dbReference type="AlphaFoldDB" id="A0A2G4U8Q5"/>
<dbReference type="InterPro" id="IPR016032">
    <property type="entry name" value="Sig_transdc_resp-reg_C-effctor"/>
</dbReference>
<comment type="caution">
    <text evidence="3">The sequence shown here is derived from an EMBL/GenBank/DDBJ whole genome shotgun (WGS) entry which is preliminary data.</text>
</comment>
<dbReference type="SMART" id="SM00421">
    <property type="entry name" value="HTH_LUXR"/>
    <property type="match status" value="1"/>
</dbReference>
<dbReference type="RefSeq" id="WP_005271291.1">
    <property type="nucleotide sequence ID" value="NZ_PEHN01000002.1"/>
</dbReference>
<dbReference type="InterPro" id="IPR000792">
    <property type="entry name" value="Tscrpt_reg_LuxR_C"/>
</dbReference>
<dbReference type="CDD" id="cd06170">
    <property type="entry name" value="LuxR_C_like"/>
    <property type="match status" value="1"/>
</dbReference>
<reference evidence="3 4" key="1">
    <citation type="submission" date="2017-10" db="EMBL/GenBank/DDBJ databases">
        <authorList>
            <person name="Banno H."/>
            <person name="Chua N.-H."/>
        </authorList>
    </citation>
    <scope>NUCLEOTIDE SEQUENCE [LARGE SCALE GENOMIC DNA]</scope>
    <source>
        <strain evidence="3 4">SCPM-O-B-7607</strain>
    </source>
</reference>
<keyword evidence="1" id="KW-0238">DNA-binding</keyword>
<dbReference type="InterPro" id="IPR013656">
    <property type="entry name" value="PAS_4"/>
</dbReference>
<evidence type="ECO:0000313" key="4">
    <source>
        <dbReference type="Proteomes" id="UP000229378"/>
    </source>
</evidence>
<organism evidence="3 4">
    <name type="scientific">Yersinia bercovieri</name>
    <dbReference type="NCBI Taxonomy" id="634"/>
    <lineage>
        <taxon>Bacteria</taxon>
        <taxon>Pseudomonadati</taxon>
        <taxon>Pseudomonadota</taxon>
        <taxon>Gammaproteobacteria</taxon>
        <taxon>Enterobacterales</taxon>
        <taxon>Yersiniaceae</taxon>
        <taxon>Yersinia</taxon>
    </lineage>
</organism>
<name>A0A2G4U8Q5_YERBE</name>
<accession>A0A2G4U8Q5</accession>
<protein>
    <submittedName>
        <fullName evidence="3">Helix-turn-helix transcriptional regulator</fullName>
    </submittedName>
</protein>
<dbReference type="GO" id="GO:0003677">
    <property type="term" value="F:DNA binding"/>
    <property type="evidence" value="ECO:0007669"/>
    <property type="project" value="UniProtKB-KW"/>
</dbReference>
<dbReference type="PROSITE" id="PS50043">
    <property type="entry name" value="HTH_LUXR_2"/>
    <property type="match status" value="1"/>
</dbReference>
<evidence type="ECO:0000256" key="1">
    <source>
        <dbReference type="ARBA" id="ARBA00023125"/>
    </source>
</evidence>
<dbReference type="EMBL" id="PEHN01000002">
    <property type="protein sequence ID" value="PHZ29106.1"/>
    <property type="molecule type" value="Genomic_DNA"/>
</dbReference>